<protein>
    <submittedName>
        <fullName evidence="1">Uncharacterized protein</fullName>
    </submittedName>
</protein>
<evidence type="ECO:0000313" key="1">
    <source>
        <dbReference type="EMBL" id="QBK92031.1"/>
    </source>
</evidence>
<dbReference type="EMBL" id="MK500567">
    <property type="protein sequence ID" value="QBK92031.1"/>
    <property type="molecule type" value="Genomic_DNA"/>
</dbReference>
<proteinExistence type="predicted"/>
<gene>
    <name evidence="1" type="ORF">LCPAC304_03780</name>
</gene>
<reference evidence="1" key="1">
    <citation type="journal article" date="2019" name="MBio">
        <title>Virus Genomes from Deep Sea Sediments Expand the Ocean Megavirome and Support Independent Origins of Viral Gigantism.</title>
        <authorList>
            <person name="Backstrom D."/>
            <person name="Yutin N."/>
            <person name="Jorgensen S.L."/>
            <person name="Dharamshi J."/>
            <person name="Homa F."/>
            <person name="Zaremba-Niedwiedzka K."/>
            <person name="Spang A."/>
            <person name="Wolf Y.I."/>
            <person name="Koonin E.V."/>
            <person name="Ettema T.J."/>
        </authorList>
    </citation>
    <scope>NUCLEOTIDE SEQUENCE</scope>
</reference>
<accession>A0A481ZBI0</accession>
<name>A0A481ZBI0_9VIRU</name>
<organism evidence="1">
    <name type="scientific">Pithovirus LCPAC304</name>
    <dbReference type="NCBI Taxonomy" id="2506594"/>
    <lineage>
        <taxon>Viruses</taxon>
        <taxon>Pithoviruses</taxon>
    </lineage>
</organism>
<sequence length="190" mass="22580">MDEATINTLKMMQLMRCMFEEEAAEIRNDEMEQRMLRSFEEVDVMIEAEAAEIRNDEMDDEMEAIALLEELISIRRTSRRRRSPGRRPPPQQEMLTYENTVQKIDVDWHSVDTKYIAQVAHIFFQRNHKNVKVQSDVITAHVLCALKKQRHQDILRVKQVCCTNRDCVNVSFIPYVLEACKHVFREIQYF</sequence>